<evidence type="ECO:0000256" key="2">
    <source>
        <dbReference type="ARBA" id="ARBA00022448"/>
    </source>
</evidence>
<accession>A0A1M5IAH7</accession>
<keyword evidence="2 7" id="KW-0813">Transport</keyword>
<evidence type="ECO:0000259" key="8">
    <source>
        <dbReference type="PROSITE" id="PS50928"/>
    </source>
</evidence>
<feature type="domain" description="ABC transmembrane type-1" evidence="8">
    <location>
        <begin position="102"/>
        <end position="337"/>
    </location>
</feature>
<keyword evidence="5 7" id="KW-1133">Transmembrane helix</keyword>
<evidence type="ECO:0000256" key="7">
    <source>
        <dbReference type="RuleBase" id="RU363032"/>
    </source>
</evidence>
<keyword evidence="6 7" id="KW-0472">Membrane</keyword>
<keyword evidence="4 7" id="KW-0812">Transmembrane</keyword>
<evidence type="ECO:0000313" key="9">
    <source>
        <dbReference type="EMBL" id="SHG25306.1"/>
    </source>
</evidence>
<comment type="subcellular location">
    <subcellularLocation>
        <location evidence="1 7">Cell membrane</location>
        <topology evidence="1 7">Multi-pass membrane protein</topology>
    </subcellularLocation>
</comment>
<keyword evidence="3" id="KW-1003">Cell membrane</keyword>
<proteinExistence type="inferred from homology"/>
<feature type="transmembrane region" description="Helical" evidence="7">
    <location>
        <begin position="210"/>
        <end position="228"/>
    </location>
</feature>
<evidence type="ECO:0000313" key="10">
    <source>
        <dbReference type="Proteomes" id="UP000184485"/>
    </source>
</evidence>
<dbReference type="SUPFAM" id="SSF161098">
    <property type="entry name" value="MetI-like"/>
    <property type="match status" value="1"/>
</dbReference>
<dbReference type="GO" id="GO:0071916">
    <property type="term" value="F:dipeptide transmembrane transporter activity"/>
    <property type="evidence" value="ECO:0007669"/>
    <property type="project" value="TreeGrafter"/>
</dbReference>
<name>A0A1M5IAH7_9HYPH</name>
<dbReference type="PANTHER" id="PTHR43163:SF6">
    <property type="entry name" value="DIPEPTIDE TRANSPORT SYSTEM PERMEASE PROTEIN DPPB-RELATED"/>
    <property type="match status" value="1"/>
</dbReference>
<feature type="transmembrane region" description="Helical" evidence="7">
    <location>
        <begin position="260"/>
        <end position="286"/>
    </location>
</feature>
<dbReference type="Gene3D" id="1.10.3720.10">
    <property type="entry name" value="MetI-like"/>
    <property type="match status" value="1"/>
</dbReference>
<organism evidence="9 10">
    <name type="scientific">Kaistia soli DSM 19436</name>
    <dbReference type="NCBI Taxonomy" id="1122133"/>
    <lineage>
        <taxon>Bacteria</taxon>
        <taxon>Pseudomonadati</taxon>
        <taxon>Pseudomonadota</taxon>
        <taxon>Alphaproteobacteria</taxon>
        <taxon>Hyphomicrobiales</taxon>
        <taxon>Kaistiaceae</taxon>
        <taxon>Kaistia</taxon>
    </lineage>
</organism>
<comment type="similarity">
    <text evidence="7">Belongs to the binding-protein-dependent transport system permease family.</text>
</comment>
<feature type="transmembrane region" description="Helical" evidence="7">
    <location>
        <begin position="141"/>
        <end position="166"/>
    </location>
</feature>
<dbReference type="PROSITE" id="PS50928">
    <property type="entry name" value="ABC_TM1"/>
    <property type="match status" value="1"/>
</dbReference>
<feature type="transmembrane region" description="Helical" evidence="7">
    <location>
        <begin position="108"/>
        <end position="129"/>
    </location>
</feature>
<dbReference type="InterPro" id="IPR000515">
    <property type="entry name" value="MetI-like"/>
</dbReference>
<reference evidence="9 10" key="1">
    <citation type="submission" date="2016-11" db="EMBL/GenBank/DDBJ databases">
        <authorList>
            <person name="Jaros S."/>
            <person name="Januszkiewicz K."/>
            <person name="Wedrychowicz H."/>
        </authorList>
    </citation>
    <scope>NUCLEOTIDE SEQUENCE [LARGE SCALE GENOMIC DNA]</scope>
    <source>
        <strain evidence="9 10">DSM 19436</strain>
    </source>
</reference>
<gene>
    <name evidence="9" type="ORF">SAMN02745157_3821</name>
</gene>
<feature type="transmembrane region" description="Helical" evidence="7">
    <location>
        <begin position="315"/>
        <end position="336"/>
    </location>
</feature>
<sequence length="346" mass="37421">MRPMRIPPVLSYVLRRVAISIVVLIGISAVAFSMAYLLPSDPVTSRYPDISNEQRAEMRRQMGLDQPLIVQYARYMESVFRGEFGRSLGTGNSVGEDLARRIPATLELAVYGILLGTALAIPLGMFAAIRRGRPTDHVLRLVNIAIQSVPAFWLGVVLIFVVFYQLRWAPTPVGRLSPLYSPPPFFTGFYTLDGLLSGKFDVALAAGRQLILPVLVLGLGVVSPLARITRAAMGESLGEDYVTFGRALGLRERQVVLGDAFRGALIPIVTTFGFVVGNVLAGAAIVETVFSWPGIGRYAVTAITTSDMAPVSTCILLVASGVALTNLLVDLSYALIDPRIRHGYGK</sequence>
<dbReference type="InterPro" id="IPR035906">
    <property type="entry name" value="MetI-like_sf"/>
</dbReference>
<dbReference type="PANTHER" id="PTHR43163">
    <property type="entry name" value="DIPEPTIDE TRANSPORT SYSTEM PERMEASE PROTEIN DPPB-RELATED"/>
    <property type="match status" value="1"/>
</dbReference>
<dbReference type="GO" id="GO:0005886">
    <property type="term" value="C:plasma membrane"/>
    <property type="evidence" value="ECO:0007669"/>
    <property type="project" value="UniProtKB-SubCell"/>
</dbReference>
<keyword evidence="10" id="KW-1185">Reference proteome</keyword>
<dbReference type="AlphaFoldDB" id="A0A1M5IAH7"/>
<dbReference type="Pfam" id="PF00528">
    <property type="entry name" value="BPD_transp_1"/>
    <property type="match status" value="1"/>
</dbReference>
<protein>
    <submittedName>
        <fullName evidence="9">Peptide/nickel transport system permease protein</fullName>
    </submittedName>
</protein>
<evidence type="ECO:0000256" key="6">
    <source>
        <dbReference type="ARBA" id="ARBA00023136"/>
    </source>
</evidence>
<dbReference type="EMBL" id="FQUP01000004">
    <property type="protein sequence ID" value="SHG25306.1"/>
    <property type="molecule type" value="Genomic_DNA"/>
</dbReference>
<dbReference type="STRING" id="1122133.SAMN02745157_3821"/>
<dbReference type="InterPro" id="IPR045621">
    <property type="entry name" value="BPD_transp_1_N"/>
</dbReference>
<feature type="transmembrane region" description="Helical" evidence="7">
    <location>
        <begin position="12"/>
        <end position="38"/>
    </location>
</feature>
<evidence type="ECO:0000256" key="1">
    <source>
        <dbReference type="ARBA" id="ARBA00004651"/>
    </source>
</evidence>
<dbReference type="CDD" id="cd06261">
    <property type="entry name" value="TM_PBP2"/>
    <property type="match status" value="1"/>
</dbReference>
<evidence type="ECO:0000256" key="3">
    <source>
        <dbReference type="ARBA" id="ARBA00022475"/>
    </source>
</evidence>
<evidence type="ECO:0000256" key="4">
    <source>
        <dbReference type="ARBA" id="ARBA00022692"/>
    </source>
</evidence>
<evidence type="ECO:0000256" key="5">
    <source>
        <dbReference type="ARBA" id="ARBA00022989"/>
    </source>
</evidence>
<dbReference type="Pfam" id="PF19300">
    <property type="entry name" value="BPD_transp_1_N"/>
    <property type="match status" value="1"/>
</dbReference>
<dbReference type="Proteomes" id="UP000184485">
    <property type="component" value="Unassembled WGS sequence"/>
</dbReference>